<dbReference type="Gene3D" id="2.70.98.70">
    <property type="match status" value="1"/>
</dbReference>
<sequence>MTKQYGRIVALLLVLMMTFQISSIAASTGSEGPPYKTEKTAFRDWAPKQLTGSIVSKLSNALVIYAGNNNAYVNNNRVKIDANNPEVNATKIDDMLYVPVSFVVKSLQLQAPVQLENNTLRFTFANKSVDVASKPGSYEPLVPIQTIATALDKSVYENESGLLVVSDSQLSFEPVEISNMINAIVTWDSTDIKHPIRVPTTSYPNQLILMFPFFGDMQGVKKEELDTTLTKPTVDPVMALSDSSYLTRIQTESLSRKTLDARPNFEKTIRQMSFLYSTTKDETYSKRAIQALYRFAKDYSNIPKITKDDLFHAFPNYVPVHAVYAYDLVYNSSQWDQISSQVGEDARSVVETWLRSTVIDMYNLNNGFYYSNLVPYAIKAVFGVASVLNDPELIRLVLPWVDTYMGPDQFFADGFWQEATITYHGQMVNTGDAALLLESCFKDPQGYIDNQFRLKLDHTNLSNRWPMLQKGKDLMNKMKFPNGQKIFLNDTDHFVRSQKDPILPEYLSNIELNASGYYALTQGDTENATQVSLTFPPIAGGLPYSTGHAHGDHLQLTLWGSGSEVFPDPGYPRGRTSNGFYHMSSQAHNIGWVWSKKAGSSYTSRSHETRRASQLAYDPGTKNGKQVQLLEASSPGPIGDLAEMNRRMILLMKVDGNKSYVLDLQRLKGGDAHESYLRAIEEEDTNLETSLQLQTHDGTDMAQYLKSTGHEEGLSEFRNLMKNPKTGSGEGAFSFSWIGKDTGVAVKSFINGVPGAETYFTRVPTLRKTLNKTELQSNFPGYQLYRRNLVSPDTVTKYAGVYETWKSKTETPQVENVRWIYPEDPTGMTIAAVVTTKDYEDIVYISNDSLKRSVEGITFSGKVSIVRKARDNGEILWIYHGEEGNTELNGNVLTGKKDQTFKVLSTTDSIDGTSPNTMTLDGIVENAELLKNQWVQTEFGDTSGWGLKVVGVETKEHHTVLTIEQPPAFEVVNGGGKWLYWPNRIMEDGKFVMEEPPGSGVPYVIPGDVKVHISLPTFIVDQTPPAISVSNPKDGSVYDDSEELRPQFTLTDDLSGVDNSKTTVTLDTYAFQMGTTIPLYSLPLGQHTLLITSTDISGKQGIKTVQFQTAATVDSLKKLVSLFLSTSQIDNAGIANSLQTELVKNNLNSFVNEVKAQSGKHISNDTATLLLRDANYILSHN</sequence>
<proteinExistence type="predicted"/>
<dbReference type="InterPro" id="IPR008929">
    <property type="entry name" value="Chondroitin_lyas"/>
</dbReference>
<keyword evidence="2" id="KW-0732">Signal</keyword>
<gene>
    <name evidence="4" type="ORF">GC098_28115</name>
</gene>
<comment type="caution">
    <text evidence="4">The sequence shown here is derived from an EMBL/GenBank/DDBJ whole genome shotgun (WGS) entry which is preliminary data.</text>
</comment>
<dbReference type="InterPro" id="IPR012480">
    <property type="entry name" value="Hepar_II_III_C"/>
</dbReference>
<keyword evidence="5" id="KW-1185">Reference proteome</keyword>
<protein>
    <recommendedName>
        <fullName evidence="3">Heparinase II/III-like C-terminal domain-containing protein</fullName>
    </recommendedName>
</protein>
<dbReference type="SUPFAM" id="SSF48230">
    <property type="entry name" value="Chondroitin AC/alginate lyase"/>
    <property type="match status" value="1"/>
</dbReference>
<comment type="subcellular location">
    <subcellularLocation>
        <location evidence="1">Cell envelope</location>
    </subcellularLocation>
</comment>
<dbReference type="Pfam" id="PF07940">
    <property type="entry name" value="Hepar_II_III_C"/>
    <property type="match status" value="1"/>
</dbReference>
<reference evidence="4 5" key="1">
    <citation type="submission" date="2019-10" db="EMBL/GenBank/DDBJ databases">
        <title>Description of Paenibacillus terrestris sp. nov.</title>
        <authorList>
            <person name="Carlier A."/>
            <person name="Qi S."/>
        </authorList>
    </citation>
    <scope>NUCLEOTIDE SEQUENCE [LARGE SCALE GENOMIC DNA]</scope>
    <source>
        <strain evidence="4 5">LMG 31458</strain>
    </source>
</reference>
<evidence type="ECO:0000313" key="5">
    <source>
        <dbReference type="Proteomes" id="UP000616779"/>
    </source>
</evidence>
<evidence type="ECO:0000256" key="2">
    <source>
        <dbReference type="SAM" id="SignalP"/>
    </source>
</evidence>
<evidence type="ECO:0000313" key="4">
    <source>
        <dbReference type="EMBL" id="NOU75208.1"/>
    </source>
</evidence>
<feature type="signal peptide" evidence="2">
    <location>
        <begin position="1"/>
        <end position="25"/>
    </location>
</feature>
<organism evidence="4 5">
    <name type="scientific">Paenibacillus phytorum</name>
    <dbReference type="NCBI Taxonomy" id="2654977"/>
    <lineage>
        <taxon>Bacteria</taxon>
        <taxon>Bacillati</taxon>
        <taxon>Bacillota</taxon>
        <taxon>Bacilli</taxon>
        <taxon>Bacillales</taxon>
        <taxon>Paenibacillaceae</taxon>
        <taxon>Paenibacillus</taxon>
    </lineage>
</organism>
<accession>A0ABX1Y2V7</accession>
<dbReference type="EMBL" id="WHOA01000198">
    <property type="protein sequence ID" value="NOU75208.1"/>
    <property type="molecule type" value="Genomic_DNA"/>
</dbReference>
<feature type="domain" description="Heparinase II/III-like C-terminal" evidence="3">
    <location>
        <begin position="512"/>
        <end position="710"/>
    </location>
</feature>
<evidence type="ECO:0000256" key="1">
    <source>
        <dbReference type="ARBA" id="ARBA00004196"/>
    </source>
</evidence>
<evidence type="ECO:0000259" key="3">
    <source>
        <dbReference type="Pfam" id="PF07940"/>
    </source>
</evidence>
<dbReference type="Proteomes" id="UP000616779">
    <property type="component" value="Unassembled WGS sequence"/>
</dbReference>
<feature type="chain" id="PRO_5046876090" description="Heparinase II/III-like C-terminal domain-containing protein" evidence="2">
    <location>
        <begin position="26"/>
        <end position="1181"/>
    </location>
</feature>
<dbReference type="RefSeq" id="WP_171646609.1">
    <property type="nucleotide sequence ID" value="NZ_WHOA01000198.1"/>
</dbReference>
<name>A0ABX1Y2V7_9BACL</name>
<dbReference type="Gene3D" id="1.50.10.100">
    <property type="entry name" value="Chondroitin AC/alginate lyase"/>
    <property type="match status" value="1"/>
</dbReference>